<keyword evidence="1" id="KW-0812">Transmembrane</keyword>
<keyword evidence="1" id="KW-0472">Membrane</keyword>
<keyword evidence="3" id="KW-1185">Reference proteome</keyword>
<protein>
    <submittedName>
        <fullName evidence="2">Uncharacterized protein</fullName>
    </submittedName>
</protein>
<dbReference type="AlphaFoldDB" id="A0A938Y1N4"/>
<dbReference type="Proteomes" id="UP000717624">
    <property type="component" value="Unassembled WGS sequence"/>
</dbReference>
<dbReference type="RefSeq" id="WP_204520111.1">
    <property type="nucleotide sequence ID" value="NZ_BAABIN010000029.1"/>
</dbReference>
<proteinExistence type="predicted"/>
<name>A0A938Y1N4_9BACL</name>
<keyword evidence="1" id="KW-1133">Transmembrane helix</keyword>
<evidence type="ECO:0000256" key="1">
    <source>
        <dbReference type="SAM" id="Phobius"/>
    </source>
</evidence>
<reference evidence="2" key="1">
    <citation type="submission" date="2021-01" db="EMBL/GenBank/DDBJ databases">
        <title>Genomic Encyclopedia of Type Strains, Phase IV (KMG-IV): sequencing the most valuable type-strain genomes for metagenomic binning, comparative biology and taxonomic classification.</title>
        <authorList>
            <person name="Goeker M."/>
        </authorList>
    </citation>
    <scope>NUCLEOTIDE SEQUENCE</scope>
    <source>
        <strain evidence="2">DSM 25523</strain>
    </source>
</reference>
<dbReference type="EMBL" id="JAFBEB010000024">
    <property type="protein sequence ID" value="MBM7592299.1"/>
    <property type="molecule type" value="Genomic_DNA"/>
</dbReference>
<comment type="caution">
    <text evidence="2">The sequence shown here is derived from an EMBL/GenBank/DDBJ whole genome shotgun (WGS) entry which is preliminary data.</text>
</comment>
<feature type="transmembrane region" description="Helical" evidence="1">
    <location>
        <begin position="16"/>
        <end position="39"/>
    </location>
</feature>
<accession>A0A938Y1N4</accession>
<evidence type="ECO:0000313" key="3">
    <source>
        <dbReference type="Proteomes" id="UP000717624"/>
    </source>
</evidence>
<evidence type="ECO:0000313" key="2">
    <source>
        <dbReference type="EMBL" id="MBM7592299.1"/>
    </source>
</evidence>
<sequence length="161" mass="18209">MKLYRRLRRQLTNERGAILLTTLFFLFCMCGLISILLLIGQASVAEMRTQQTADLVTKGARAAGKGVYKGEARLFATTREANQQKVEIIRGAREEAEILVNLNKSGLEKSGKVKGITHQKGNLHYLYAQGIYHLRIELQTELVLMWDALRLTFQKVSQSEV</sequence>
<organism evidence="2 3">
    <name type="scientific">Brevibacillus fulvus</name>
    <dbReference type="NCBI Taxonomy" id="1125967"/>
    <lineage>
        <taxon>Bacteria</taxon>
        <taxon>Bacillati</taxon>
        <taxon>Bacillota</taxon>
        <taxon>Bacilli</taxon>
        <taxon>Bacillales</taxon>
        <taxon>Paenibacillaceae</taxon>
        <taxon>Brevibacillus</taxon>
    </lineage>
</organism>
<gene>
    <name evidence="2" type="ORF">JOD01_003961</name>
</gene>